<dbReference type="Pfam" id="PF06074">
    <property type="entry name" value="Portal_Mu"/>
    <property type="match status" value="1"/>
</dbReference>
<organism evidence="2">
    <name type="scientific">Myoviridae sp. ct0QB11</name>
    <dbReference type="NCBI Taxonomy" id="2825012"/>
    <lineage>
        <taxon>Viruses</taxon>
        <taxon>Duplodnaviria</taxon>
        <taxon>Heunggongvirae</taxon>
        <taxon>Uroviricota</taxon>
        <taxon>Caudoviricetes</taxon>
    </lineage>
</organism>
<reference evidence="2" key="1">
    <citation type="journal article" date="2021" name="Proc. Natl. Acad. Sci. U.S.A.">
        <title>A Catalog of Tens of Thousands of Viruses from Human Metagenomes Reveals Hidden Associations with Chronic Diseases.</title>
        <authorList>
            <person name="Tisza M.J."/>
            <person name="Buck C.B."/>
        </authorList>
    </citation>
    <scope>NUCLEOTIDE SEQUENCE</scope>
    <source>
        <strain evidence="2">Ct0QB11</strain>
    </source>
</reference>
<sequence length="471" mass="53019">MKQQIIIKKTDAAGVLSGVNYDLVRAAISGGSFESLVKVFEYFKATDTQIGSELFKRKVYVSALPIFFESEDKAQGAFIQEFLESIKFKKFLFACTAAIAYGFAPFIKQWRNDEGKILPDFEYIPPTYFNTDNEDKLYLKQGIDKIYVQNSADLMWIHVHPTDSGDVITQSLMYRIVTITALKHLAISKYMNFFDSLSVPPLVIKSDSVGDEKQSDAIIEAAVNLRANGVGLFSKGDIVELLNGNVDKATFLEFIKYCDDCIAKSITGQVLAGNSQINGTQALGKVHNEVRQDILRFDAMLISASLYELIDETLKLNFSNTEPFKFMLDANLEADENALSEVYERITSMGYEIPLEFMETAFKIKGLKFKSEEPQISQNQDKKGVSKNAQRQILPLDNIDAALENKEYNKSEKEILKEIESSLNKLLKDASSYEEAFKKLGEMYEGMDLALLENAMINAISNAEIYGYEDE</sequence>
<name>A0A8S5Q6P0_9CAUD</name>
<proteinExistence type="predicted"/>
<keyword evidence="1" id="KW-0175">Coiled coil</keyword>
<evidence type="ECO:0000256" key="1">
    <source>
        <dbReference type="SAM" id="Coils"/>
    </source>
</evidence>
<accession>A0A8S5Q6P0</accession>
<evidence type="ECO:0000313" key="2">
    <source>
        <dbReference type="EMBL" id="DAE14497.1"/>
    </source>
</evidence>
<protein>
    <submittedName>
        <fullName evidence="2">Portal</fullName>
    </submittedName>
</protein>
<dbReference type="InterPro" id="IPR009279">
    <property type="entry name" value="Portal_Mu"/>
</dbReference>
<dbReference type="EMBL" id="BK015584">
    <property type="protein sequence ID" value="DAE14497.1"/>
    <property type="molecule type" value="Genomic_DNA"/>
</dbReference>
<feature type="coiled-coil region" evidence="1">
    <location>
        <begin position="409"/>
        <end position="436"/>
    </location>
</feature>